<dbReference type="EMBL" id="CP004025">
    <property type="protein sequence ID" value="AGC43855.1"/>
    <property type="molecule type" value="Genomic_DNA"/>
</dbReference>
<dbReference type="InterPro" id="IPR050309">
    <property type="entry name" value="Type-B_Carboxylest/Lipase"/>
</dbReference>
<protein>
    <recommendedName>
        <fullName evidence="3">Carboxylic ester hydrolase</fullName>
        <ecNumber evidence="3">3.1.1.-</ecNumber>
    </recommendedName>
</protein>
<dbReference type="SUPFAM" id="SSF53474">
    <property type="entry name" value="alpha/beta-Hydrolases"/>
    <property type="match status" value="1"/>
</dbReference>
<dbReference type="eggNOG" id="COG2272">
    <property type="taxonomic scope" value="Bacteria"/>
</dbReference>
<dbReference type="GO" id="GO:0016787">
    <property type="term" value="F:hydrolase activity"/>
    <property type="evidence" value="ECO:0007669"/>
    <property type="project" value="UniProtKB-KW"/>
</dbReference>
<dbReference type="InterPro" id="IPR019819">
    <property type="entry name" value="Carboxylesterase_B_CS"/>
</dbReference>
<feature type="domain" description="Carboxylesterase type B" evidence="4">
    <location>
        <begin position="56"/>
        <end position="530"/>
    </location>
</feature>
<dbReference type="PROSITE" id="PS00941">
    <property type="entry name" value="CARBOXYLESTERASE_B_2"/>
    <property type="match status" value="1"/>
</dbReference>
<evidence type="ECO:0000256" key="1">
    <source>
        <dbReference type="ARBA" id="ARBA00005964"/>
    </source>
</evidence>
<dbReference type="PATRIC" id="fig|1278073.3.peg.2577"/>
<proteinExistence type="inferred from homology"/>
<dbReference type="Pfam" id="PF00135">
    <property type="entry name" value="COesterase"/>
    <property type="match status" value="1"/>
</dbReference>
<keyword evidence="6" id="KW-1185">Reference proteome</keyword>
<dbReference type="Gene3D" id="3.40.50.1820">
    <property type="entry name" value="alpha/beta hydrolase"/>
    <property type="match status" value="1"/>
</dbReference>
<dbReference type="InterPro" id="IPR029058">
    <property type="entry name" value="AB_hydrolase_fold"/>
</dbReference>
<dbReference type="KEGG" id="msd:MYSTI_02539"/>
<evidence type="ECO:0000256" key="3">
    <source>
        <dbReference type="RuleBase" id="RU361235"/>
    </source>
</evidence>
<dbReference type="ESTHER" id="myxsd-l7u7q8">
    <property type="family name" value="Carb_B_Bacteria"/>
</dbReference>
<dbReference type="OrthoDB" id="9775851at2"/>
<dbReference type="HOGENOM" id="CLU_006586_16_4_7"/>
<dbReference type="Proteomes" id="UP000011131">
    <property type="component" value="Chromosome"/>
</dbReference>
<organism evidence="5 6">
    <name type="scientific">Myxococcus stipitatus (strain DSM 14675 / JCM 12634 / Mx s8)</name>
    <dbReference type="NCBI Taxonomy" id="1278073"/>
    <lineage>
        <taxon>Bacteria</taxon>
        <taxon>Pseudomonadati</taxon>
        <taxon>Myxococcota</taxon>
        <taxon>Myxococcia</taxon>
        <taxon>Myxococcales</taxon>
        <taxon>Cystobacterineae</taxon>
        <taxon>Myxococcaceae</taxon>
        <taxon>Myxococcus</taxon>
    </lineage>
</organism>
<dbReference type="PANTHER" id="PTHR11559">
    <property type="entry name" value="CARBOXYLESTERASE"/>
    <property type="match status" value="1"/>
</dbReference>
<gene>
    <name evidence="5" type="ordered locus">MYSTI_02539</name>
</gene>
<sequence length="560" mass="59991">MAGPGAASSRKQTPVTFLRRRSLLSPEVRTVPLLALSGLLSTLSACDDDDPPVDPARVVTRSGPVRGTVTDEVRVFQGIPFAAPPVGDLRFRAPQPVAAWSEDRDATKPGNRCPQPPDAFGAPSNTEDCLFLNVVTPRAASPRHRRPVMVWIHGGMGHVGAGSDHDTRRLAQVGDVVVVSFNYRLGMLGNLSHPGFERSGHFVLEDQQAALRWVRDNIGAFGGDPGNVTLFGESAGATNVCKNIISPLSEGLFHRAIIQSGPCTLSWPENGIFPGTPATGPSRSQAETEAGGVLDAKALGCTDADPVRAAACLRHDVTIQRFIDRVTSATGLGGGYGLPINPVANPVEGGQFNKVPVLIGNTRDESRLFVGLAFDGTENPVTPAMYEALTNSSFGAHGAAVRARYPLSAFRSPSEAWAAVLTDRVWACTTLKSARLFASHMPVHMFEFADPHPVMSPEQPRPSGAWHGSDVAMLLWPVLKPVDEALFTPEQRALSDSMIRYWASFARTGSPNHAGAPEWPRYELSRPYTQSLAPGAGGIGNVDFAAEHHCDFWLAPPFEQ</sequence>
<dbReference type="EC" id="3.1.1.-" evidence="3"/>
<dbReference type="InterPro" id="IPR019826">
    <property type="entry name" value="Carboxylesterase_B_AS"/>
</dbReference>
<dbReference type="PROSITE" id="PS00122">
    <property type="entry name" value="CARBOXYLESTERASE_B_1"/>
    <property type="match status" value="1"/>
</dbReference>
<evidence type="ECO:0000259" key="4">
    <source>
        <dbReference type="Pfam" id="PF00135"/>
    </source>
</evidence>
<name>L7U7Q8_MYXSD</name>
<dbReference type="STRING" id="1278073.MYSTI_02539"/>
<evidence type="ECO:0000313" key="6">
    <source>
        <dbReference type="Proteomes" id="UP000011131"/>
    </source>
</evidence>
<accession>L7U7Q8</accession>
<evidence type="ECO:0000256" key="2">
    <source>
        <dbReference type="ARBA" id="ARBA00022801"/>
    </source>
</evidence>
<dbReference type="InterPro" id="IPR002018">
    <property type="entry name" value="CarbesteraseB"/>
</dbReference>
<evidence type="ECO:0000313" key="5">
    <source>
        <dbReference type="EMBL" id="AGC43855.1"/>
    </source>
</evidence>
<comment type="similarity">
    <text evidence="1 3">Belongs to the type-B carboxylesterase/lipase family.</text>
</comment>
<reference evidence="5 6" key="1">
    <citation type="journal article" date="2013" name="Genome Announc.">
        <title>Complete genome sequence of Myxococcus stipitatus strain DSM 14675, a fruiting myxobacterium.</title>
        <authorList>
            <person name="Huntley S."/>
            <person name="Kneip S."/>
            <person name="Treuner-Lange A."/>
            <person name="Sogaard-Andersen L."/>
        </authorList>
    </citation>
    <scope>NUCLEOTIDE SEQUENCE [LARGE SCALE GENOMIC DNA]</scope>
    <source>
        <strain evidence="6">DSM 14675 / JCM 12634 / Mx s8</strain>
    </source>
</reference>
<dbReference type="AlphaFoldDB" id="L7U7Q8"/>
<keyword evidence="2 3" id="KW-0378">Hydrolase</keyword>